<dbReference type="CDD" id="cd00796">
    <property type="entry name" value="INT_Rci_Hp1_C"/>
    <property type="match status" value="1"/>
</dbReference>
<dbReference type="RefSeq" id="WP_274164658.1">
    <property type="nucleotide sequence ID" value="NZ_JAJUBC010000012.1"/>
</dbReference>
<proteinExistence type="predicted"/>
<evidence type="ECO:0000313" key="5">
    <source>
        <dbReference type="Proteomes" id="UP001149400"/>
    </source>
</evidence>
<sequence length="361" mass="41170">MATVSIEKIARKNATKFKARVRLTNKGKRLFEQSKTFTTERQAKSWAKQLVKQLDSEGVPQEKTAPKTILIGDLITEYLNDPITSADLGRSKHAVLSRLRAYDIALVRADLLTANDLVNHCRVRKGENSSPLPQTIYHDITYLKSVIDVAGPMFGYEANTKAHDEAIPSLVRYGLIGRSQRRERRPTKDELEIMERGLAKRQSHRCAHIPLVDIFHLSILTCMRLGEITRITWRDVDLSASTLTIRDRKDPRNKRGNNCTIPLFPEAQAIVERQPRNENCIFPYKKESIGAAWQRVCIEEGIEDLRYHDLRAEGACQLFERGLNIVEVSKITGHKDINVLNNVYLRLGVSNLHSPRAMKKR</sequence>
<dbReference type="PANTHER" id="PTHR30349">
    <property type="entry name" value="PHAGE INTEGRASE-RELATED"/>
    <property type="match status" value="1"/>
</dbReference>
<feature type="domain" description="Tyr recombinase" evidence="3">
    <location>
        <begin position="181"/>
        <end position="359"/>
    </location>
</feature>
<dbReference type="SUPFAM" id="SSF56349">
    <property type="entry name" value="DNA breaking-rejoining enzymes"/>
    <property type="match status" value="1"/>
</dbReference>
<dbReference type="EMBL" id="JAJUBC010000012">
    <property type="protein sequence ID" value="MDD1793806.1"/>
    <property type="molecule type" value="Genomic_DNA"/>
</dbReference>
<protein>
    <submittedName>
        <fullName evidence="4">Site-specific integrase</fullName>
    </submittedName>
</protein>
<dbReference type="InterPro" id="IPR050090">
    <property type="entry name" value="Tyrosine_recombinase_XerCD"/>
</dbReference>
<comment type="caution">
    <text evidence="4">The sequence shown here is derived from an EMBL/GenBank/DDBJ whole genome shotgun (WGS) entry which is preliminary data.</text>
</comment>
<organism evidence="4 5">
    <name type="scientific">Enterovibrio gelatinilyticus</name>
    <dbReference type="NCBI Taxonomy" id="2899819"/>
    <lineage>
        <taxon>Bacteria</taxon>
        <taxon>Pseudomonadati</taxon>
        <taxon>Pseudomonadota</taxon>
        <taxon>Gammaproteobacteria</taxon>
        <taxon>Vibrionales</taxon>
        <taxon>Vibrionaceae</taxon>
        <taxon>Enterovibrio</taxon>
    </lineage>
</organism>
<dbReference type="Pfam" id="PF00589">
    <property type="entry name" value="Phage_integrase"/>
    <property type="match status" value="1"/>
</dbReference>
<evidence type="ECO:0000256" key="1">
    <source>
        <dbReference type="ARBA" id="ARBA00022908"/>
    </source>
</evidence>
<dbReference type="Proteomes" id="UP001149400">
    <property type="component" value="Unassembled WGS sequence"/>
</dbReference>
<evidence type="ECO:0000313" key="4">
    <source>
        <dbReference type="EMBL" id="MDD1793806.1"/>
    </source>
</evidence>
<gene>
    <name evidence="4" type="ORF">LRP50_11750</name>
</gene>
<accession>A0ABT5R0L2</accession>
<evidence type="ECO:0000256" key="2">
    <source>
        <dbReference type="ARBA" id="ARBA00023172"/>
    </source>
</evidence>
<dbReference type="PROSITE" id="PS51898">
    <property type="entry name" value="TYR_RECOMBINASE"/>
    <property type="match status" value="1"/>
</dbReference>
<dbReference type="InterPro" id="IPR002104">
    <property type="entry name" value="Integrase_catalytic"/>
</dbReference>
<dbReference type="InterPro" id="IPR013762">
    <property type="entry name" value="Integrase-like_cat_sf"/>
</dbReference>
<name>A0ABT5R0L2_9GAMM</name>
<dbReference type="PANTHER" id="PTHR30349:SF94">
    <property type="entry name" value="INTEGRASE_RECOMBINASE HI_1414-RELATED"/>
    <property type="match status" value="1"/>
</dbReference>
<keyword evidence="2" id="KW-0233">DNA recombination</keyword>
<keyword evidence="1" id="KW-0229">DNA integration</keyword>
<evidence type="ECO:0000259" key="3">
    <source>
        <dbReference type="PROSITE" id="PS51898"/>
    </source>
</evidence>
<dbReference type="Gene3D" id="1.10.443.10">
    <property type="entry name" value="Intergrase catalytic core"/>
    <property type="match status" value="1"/>
</dbReference>
<reference evidence="4" key="1">
    <citation type="submission" date="2021-12" db="EMBL/GenBank/DDBJ databases">
        <title>Enterovibrio ZSDZ35 sp. nov. and Enterovibrio ZSDZ42 sp. nov., isolated from coastal seawater in Qingdao.</title>
        <authorList>
            <person name="Zhang P."/>
        </authorList>
    </citation>
    <scope>NUCLEOTIDE SEQUENCE</scope>
    <source>
        <strain evidence="4">ZSDZ42</strain>
    </source>
</reference>
<keyword evidence="5" id="KW-1185">Reference proteome</keyword>
<dbReference type="InterPro" id="IPR011010">
    <property type="entry name" value="DNA_brk_join_enz"/>
</dbReference>